<dbReference type="Pfam" id="PF02974">
    <property type="entry name" value="Inh"/>
    <property type="match status" value="1"/>
</dbReference>
<keyword evidence="5" id="KW-1185">Reference proteome</keyword>
<evidence type="ECO:0000256" key="1">
    <source>
        <dbReference type="ARBA" id="ARBA00022729"/>
    </source>
</evidence>
<comment type="caution">
    <text evidence="4">The sequence shown here is derived from an EMBL/GenBank/DDBJ whole genome shotgun (WGS) entry which is preliminary data.</text>
</comment>
<evidence type="ECO:0000313" key="4">
    <source>
        <dbReference type="EMBL" id="MBJ3776188.1"/>
    </source>
</evidence>
<organism evidence="4 5">
    <name type="scientific">Acuticoccus mangrovi</name>
    <dbReference type="NCBI Taxonomy" id="2796142"/>
    <lineage>
        <taxon>Bacteria</taxon>
        <taxon>Pseudomonadati</taxon>
        <taxon>Pseudomonadota</taxon>
        <taxon>Alphaproteobacteria</taxon>
        <taxon>Hyphomicrobiales</taxon>
        <taxon>Amorphaceae</taxon>
        <taxon>Acuticoccus</taxon>
    </lineage>
</organism>
<proteinExistence type="predicted"/>
<dbReference type="InterPro" id="IPR016085">
    <property type="entry name" value="Protease_inh_B-barrel_dom"/>
</dbReference>
<sequence>MIAFATTRRVGQGVLLAALTLALAGCFGGGRKAPQPLRPAPSQPVQRADLAPPPVQEQPEAPISEEPLPDETPEEPAQVAAVTPTTGIEIGRTDLLGGWTLTSGGETCQLFMSLTTWTGGYRASTRGCSSPQLSGISAWDLSGRTVTLKGGDTASPVATLAASEASRFNGSTVDGAAITVSR</sequence>
<dbReference type="RefSeq" id="WP_198882064.1">
    <property type="nucleotide sequence ID" value="NZ_JAEKJA010000007.1"/>
</dbReference>
<protein>
    <submittedName>
        <fullName evidence="4">AprI/Inh family metalloprotease inhibitor</fullName>
    </submittedName>
</protein>
<dbReference type="Proteomes" id="UP000609531">
    <property type="component" value="Unassembled WGS sequence"/>
</dbReference>
<feature type="domain" description="Alkaline proteinase inhibitor/ Outer membrane lipoprotein Omp19" evidence="3">
    <location>
        <begin position="91"/>
        <end position="182"/>
    </location>
</feature>
<evidence type="ECO:0000259" key="3">
    <source>
        <dbReference type="Pfam" id="PF02974"/>
    </source>
</evidence>
<dbReference type="GO" id="GO:0004866">
    <property type="term" value="F:endopeptidase inhibitor activity"/>
    <property type="evidence" value="ECO:0007669"/>
    <property type="project" value="InterPro"/>
</dbReference>
<accession>A0A934MG53</accession>
<dbReference type="SUPFAM" id="SSF50882">
    <property type="entry name" value="beta-Barrel protease inhibitors"/>
    <property type="match status" value="1"/>
</dbReference>
<evidence type="ECO:0000256" key="2">
    <source>
        <dbReference type="SAM" id="MobiDB-lite"/>
    </source>
</evidence>
<evidence type="ECO:0000313" key="5">
    <source>
        <dbReference type="Proteomes" id="UP000609531"/>
    </source>
</evidence>
<dbReference type="AlphaFoldDB" id="A0A934MG53"/>
<keyword evidence="1" id="KW-0732">Signal</keyword>
<gene>
    <name evidence="4" type="ORF">JCR33_10845</name>
</gene>
<dbReference type="InterPro" id="IPR021140">
    <property type="entry name" value="Inh/Omp19"/>
</dbReference>
<feature type="region of interest" description="Disordered" evidence="2">
    <location>
        <begin position="33"/>
        <end position="76"/>
    </location>
</feature>
<reference evidence="4" key="1">
    <citation type="submission" date="2020-12" db="EMBL/GenBank/DDBJ databases">
        <title>Bacterial taxonomy.</title>
        <authorList>
            <person name="Pan X."/>
        </authorList>
    </citation>
    <scope>NUCLEOTIDE SEQUENCE</scope>
    <source>
        <strain evidence="4">B2012</strain>
    </source>
</reference>
<dbReference type="EMBL" id="JAEKJA010000007">
    <property type="protein sequence ID" value="MBJ3776188.1"/>
    <property type="molecule type" value="Genomic_DNA"/>
</dbReference>
<name>A0A934MG53_9HYPH</name>
<feature type="compositionally biased region" description="Low complexity" evidence="2">
    <location>
        <begin position="57"/>
        <end position="66"/>
    </location>
</feature>